<dbReference type="AlphaFoldDB" id="A0A9W6DH81"/>
<organism evidence="1 2">
    <name type="scientific">Vallitalea longa</name>
    <dbReference type="NCBI Taxonomy" id="2936439"/>
    <lineage>
        <taxon>Bacteria</taxon>
        <taxon>Bacillati</taxon>
        <taxon>Bacillota</taxon>
        <taxon>Clostridia</taxon>
        <taxon>Lachnospirales</taxon>
        <taxon>Vallitaleaceae</taxon>
        <taxon>Vallitalea</taxon>
    </lineage>
</organism>
<protein>
    <submittedName>
        <fullName evidence="1">Uncharacterized protein</fullName>
    </submittedName>
</protein>
<evidence type="ECO:0000313" key="2">
    <source>
        <dbReference type="Proteomes" id="UP001144256"/>
    </source>
</evidence>
<proteinExistence type="predicted"/>
<sequence>MFNIKYELLDSELNRLRETTDLKEFELDVNEVVGQFQLSVNDRVEGFVDKDIPYEGEFVSEWIYLLNESIQCLDEEGFVSISAPDSNNIRYELELNSEGLIVKKIRALPKQILEHICIEPVEQAEFFWKEIVSAKAFSHAVLEVTEQFLTQVEKANPFLLELEILLRLKQSFLKSKDIVLTA</sequence>
<comment type="caution">
    <text evidence="1">The sequence shown here is derived from an EMBL/GenBank/DDBJ whole genome shotgun (WGS) entry which is preliminary data.</text>
</comment>
<reference evidence="1" key="1">
    <citation type="submission" date="2022-06" db="EMBL/GenBank/DDBJ databases">
        <title>Vallitalea longa sp. nov., an anaerobic bacterium isolated from marine sediment.</title>
        <authorList>
            <person name="Hirano S."/>
            <person name="Terahara T."/>
            <person name="Mori K."/>
            <person name="Hamada M."/>
            <person name="Matsumoto R."/>
            <person name="Kobayashi T."/>
        </authorList>
    </citation>
    <scope>NUCLEOTIDE SEQUENCE</scope>
    <source>
        <strain evidence="1">SH18-1</strain>
    </source>
</reference>
<name>A0A9W6DH81_9FIRM</name>
<dbReference type="EMBL" id="BRLB01000014">
    <property type="protein sequence ID" value="GKX31173.1"/>
    <property type="molecule type" value="Genomic_DNA"/>
</dbReference>
<gene>
    <name evidence="1" type="ORF">SH1V18_36530</name>
</gene>
<dbReference type="Proteomes" id="UP001144256">
    <property type="component" value="Unassembled WGS sequence"/>
</dbReference>
<accession>A0A9W6DH81</accession>
<keyword evidence="2" id="KW-1185">Reference proteome</keyword>
<evidence type="ECO:0000313" key="1">
    <source>
        <dbReference type="EMBL" id="GKX31173.1"/>
    </source>
</evidence>